<dbReference type="GO" id="GO:0007528">
    <property type="term" value="P:neuromuscular junction development"/>
    <property type="evidence" value="ECO:0007669"/>
    <property type="project" value="TreeGrafter"/>
</dbReference>
<keyword evidence="2" id="KW-0597">Phosphoprotein</keyword>
<evidence type="ECO:0000256" key="4">
    <source>
        <dbReference type="ARBA" id="ARBA00023054"/>
    </source>
</evidence>
<dbReference type="SUPFAM" id="SSF144266">
    <property type="entry name" value="MPN010-like"/>
    <property type="match status" value="1"/>
</dbReference>
<dbReference type="AlphaFoldDB" id="A0A8B9BU38"/>
<dbReference type="PANTHER" id="PTHR12587">
    <property type="entry name" value="LAR INTERACTING PROTEIN LIP -RELATED PROTEIN"/>
    <property type="match status" value="1"/>
</dbReference>
<dbReference type="PROSITE" id="PS50105">
    <property type="entry name" value="SAM_DOMAIN"/>
    <property type="match status" value="2"/>
</dbReference>
<evidence type="ECO:0000259" key="7">
    <source>
        <dbReference type="PROSITE" id="PS50105"/>
    </source>
</evidence>
<proteinExistence type="inferred from homology"/>
<feature type="domain" description="SAM" evidence="7">
    <location>
        <begin position="367"/>
        <end position="425"/>
    </location>
</feature>
<dbReference type="FunFam" id="1.10.150.50:FF:000007">
    <property type="entry name" value="Liprin-beta-1 isoform 1"/>
    <property type="match status" value="1"/>
</dbReference>
<dbReference type="InterPro" id="IPR058914">
    <property type="entry name" value="LIPB1/2_CC"/>
</dbReference>
<dbReference type="Proteomes" id="UP000694426">
    <property type="component" value="Unplaced"/>
</dbReference>
<keyword evidence="4 6" id="KW-0175">Coiled coil</keyword>
<dbReference type="InterPro" id="IPR037619">
    <property type="entry name" value="LIPB1/2_SAM_3rd"/>
</dbReference>
<protein>
    <submittedName>
        <fullName evidence="8">PPFIA binding protein 1</fullName>
    </submittedName>
</protein>
<keyword evidence="9" id="KW-1185">Reference proteome</keyword>
<evidence type="ECO:0000256" key="2">
    <source>
        <dbReference type="ARBA" id="ARBA00022553"/>
    </source>
</evidence>
<feature type="coiled-coil region" evidence="6">
    <location>
        <begin position="99"/>
        <end position="227"/>
    </location>
</feature>
<dbReference type="GO" id="GO:0048786">
    <property type="term" value="C:presynaptic active zone"/>
    <property type="evidence" value="ECO:0007669"/>
    <property type="project" value="TreeGrafter"/>
</dbReference>
<dbReference type="FunFam" id="1.10.150.50:FF:000017">
    <property type="entry name" value="Liprin-beta-1 isoform 1"/>
    <property type="match status" value="1"/>
</dbReference>
<dbReference type="CDD" id="cd09563">
    <property type="entry name" value="SAM_liprin-beta1_2_repeat1"/>
    <property type="match status" value="1"/>
</dbReference>
<evidence type="ECO:0000256" key="6">
    <source>
        <dbReference type="SAM" id="Coils"/>
    </source>
</evidence>
<dbReference type="GO" id="GO:0005829">
    <property type="term" value="C:cytosol"/>
    <property type="evidence" value="ECO:0007669"/>
    <property type="project" value="UniProtKB-ARBA"/>
</dbReference>
<feature type="domain" description="SAM" evidence="7">
    <location>
        <begin position="290"/>
        <end position="354"/>
    </location>
</feature>
<dbReference type="CDD" id="cd09566">
    <property type="entry name" value="SAM_liprin-beta1_2_repeat2"/>
    <property type="match status" value="1"/>
</dbReference>
<dbReference type="Pfam" id="PF26022">
    <property type="entry name" value="CC_Liprin_beta"/>
    <property type="match status" value="1"/>
</dbReference>
<reference evidence="8" key="1">
    <citation type="submission" date="2025-08" db="UniProtKB">
        <authorList>
            <consortium name="Ensembl"/>
        </authorList>
    </citation>
    <scope>IDENTIFICATION</scope>
</reference>
<dbReference type="Pfam" id="PF00536">
    <property type="entry name" value="SAM_1"/>
    <property type="match status" value="2"/>
</dbReference>
<dbReference type="Ensembl" id="ENSABRT00000013503.1">
    <property type="protein sequence ID" value="ENSABRP00000009468.1"/>
    <property type="gene ID" value="ENSABRG00000004742.1"/>
</dbReference>
<dbReference type="GeneTree" id="ENSGT01050000244951"/>
<gene>
    <name evidence="8" type="primary">PPFIBP1</name>
</gene>
<organism evidence="8 9">
    <name type="scientific">Anser brachyrhynchus</name>
    <name type="common">Pink-footed goose</name>
    <dbReference type="NCBI Taxonomy" id="132585"/>
    <lineage>
        <taxon>Eukaryota</taxon>
        <taxon>Metazoa</taxon>
        <taxon>Chordata</taxon>
        <taxon>Craniata</taxon>
        <taxon>Vertebrata</taxon>
        <taxon>Euteleostomi</taxon>
        <taxon>Archelosauria</taxon>
        <taxon>Archosauria</taxon>
        <taxon>Dinosauria</taxon>
        <taxon>Saurischia</taxon>
        <taxon>Theropoda</taxon>
        <taxon>Coelurosauria</taxon>
        <taxon>Aves</taxon>
        <taxon>Neognathae</taxon>
        <taxon>Galloanserae</taxon>
        <taxon>Anseriformes</taxon>
        <taxon>Anatidae</taxon>
        <taxon>Anserinae</taxon>
        <taxon>Anser</taxon>
    </lineage>
</organism>
<name>A0A8B9BU38_9AVES</name>
<reference evidence="8" key="2">
    <citation type="submission" date="2025-09" db="UniProtKB">
        <authorList>
            <consortium name="Ensembl"/>
        </authorList>
    </citation>
    <scope>IDENTIFICATION</scope>
</reference>
<evidence type="ECO:0000313" key="9">
    <source>
        <dbReference type="Proteomes" id="UP000694426"/>
    </source>
</evidence>
<sequence length="661" mass="75398">MMSDASDMLAAALEQMDGIIAGSKALEYSNGIFDCQSPTSPFMGGLRALHLVEDLRGLLEMMEADEREGLRCQVPDSTAEVLIEWLQSQMTNGHISGSGDVYQERLARLENDKESLVLQVSVLTDQVEAQGEKIRDLEFCLEEHREKLNATEEMLQQELLSRTSLETQKLDLMAEISNLKLKLTSVEKDRLDYEDRFRDTEDLIQEINELRLRVGEMDNERLQYEKKLKTTKVSETEGKKQLKRSQSTTFNLDDVSETEFKRGGTRATAGPRLGWSRDLGHELDMPFAKWTKEQVCNWLQDQGLGSYISNGRQWILSGQTLLQASQQDLEKELGIKHPLHRKKLQLALQALGSEEENNHGKLDYHWVTRWLDDIGLPQYKTQFDEGKVDGRMLHYMSVDDLLSLKVVSVLHHLSIKRAIQVLRINNFEPNCLRRRPSDESNVTPSEVTQWTNHRVMEWLRSVDLAEYAPNLRGSGVHGGLMVLEPRFNVETMAQLLNIPPNKTLLRRHLATHFNLLIGQDAQQKKREAMESPDYVLLTATAKVKPKKLAFSNFGSLRKKKQDDVEEYVCPMELGRASGSGSKKGFKPGLDIRVYDDDDLDRLEQVKQFKILDSTVMVGGKPPFHNETFPLLWPEKVLTSYSHTALLTNITNMSLGTGRYKL</sequence>
<dbReference type="InterPro" id="IPR037617">
    <property type="entry name" value="LIPB1/2_SAM_1"/>
</dbReference>
<comment type="function">
    <text evidence="5">May regulate the disassembly of focal adhesions. Did not bind receptor-like tyrosine phosphatases type 2A.</text>
</comment>
<dbReference type="PANTHER" id="PTHR12587:SF16">
    <property type="entry name" value="LIPRIN-BETA-1"/>
    <property type="match status" value="1"/>
</dbReference>
<comment type="similarity">
    <text evidence="1">Belongs to the liprin family. Liprin-beta subfamily.</text>
</comment>
<dbReference type="SUPFAM" id="SSF47769">
    <property type="entry name" value="SAM/Pointed domain"/>
    <property type="match status" value="3"/>
</dbReference>
<dbReference type="Pfam" id="PF07647">
    <property type="entry name" value="SAM_2"/>
    <property type="match status" value="1"/>
</dbReference>
<keyword evidence="3" id="KW-0677">Repeat</keyword>
<evidence type="ECO:0000256" key="3">
    <source>
        <dbReference type="ARBA" id="ARBA00022737"/>
    </source>
</evidence>
<dbReference type="InterPro" id="IPR037618">
    <property type="entry name" value="LIPB1/2_SAM_2nd"/>
</dbReference>
<dbReference type="SMART" id="SM00454">
    <property type="entry name" value="SAM"/>
    <property type="match status" value="3"/>
</dbReference>
<dbReference type="InterPro" id="IPR013761">
    <property type="entry name" value="SAM/pointed_sf"/>
</dbReference>
<dbReference type="FunFam" id="1.10.150.50:FF:000005">
    <property type="entry name" value="Liprin-beta-1 isoform 1"/>
    <property type="match status" value="1"/>
</dbReference>
<evidence type="ECO:0000313" key="8">
    <source>
        <dbReference type="Ensembl" id="ENSABRP00000009468.1"/>
    </source>
</evidence>
<evidence type="ECO:0000256" key="1">
    <source>
        <dbReference type="ARBA" id="ARBA00007547"/>
    </source>
</evidence>
<dbReference type="InterPro" id="IPR001660">
    <property type="entry name" value="SAM"/>
</dbReference>
<accession>A0A8B9BU38</accession>
<dbReference type="CDD" id="cd09569">
    <property type="entry name" value="SAM_liprin-beta1_2_repeat3"/>
    <property type="match status" value="1"/>
</dbReference>
<dbReference type="InterPro" id="IPR029515">
    <property type="entry name" value="Liprin"/>
</dbReference>
<evidence type="ECO:0000256" key="5">
    <source>
        <dbReference type="ARBA" id="ARBA00060046"/>
    </source>
</evidence>
<dbReference type="Gene3D" id="1.10.150.50">
    <property type="entry name" value="Transcription Factor, Ets-1"/>
    <property type="match status" value="3"/>
</dbReference>